<proteinExistence type="predicted"/>
<dbReference type="InterPro" id="IPR057480">
    <property type="entry name" value="MAP1A/B/S-like_MBL"/>
</dbReference>
<evidence type="ECO:0000256" key="1">
    <source>
        <dbReference type="SAM" id="MobiDB-lite"/>
    </source>
</evidence>
<feature type="compositionally biased region" description="Basic and acidic residues" evidence="1">
    <location>
        <begin position="684"/>
        <end position="695"/>
    </location>
</feature>
<dbReference type="GO" id="GO:0031114">
    <property type="term" value="P:regulation of microtubule depolymerization"/>
    <property type="evidence" value="ECO:0007669"/>
    <property type="project" value="TreeGrafter"/>
</dbReference>
<dbReference type="GO" id="GO:0030424">
    <property type="term" value="C:axon"/>
    <property type="evidence" value="ECO:0007669"/>
    <property type="project" value="EnsemblMetazoa"/>
</dbReference>
<dbReference type="Proteomes" id="UP000008744">
    <property type="component" value="Unassembled WGS sequence"/>
</dbReference>
<feature type="compositionally biased region" description="Polar residues" evidence="1">
    <location>
        <begin position="1058"/>
        <end position="1068"/>
    </location>
</feature>
<feature type="region of interest" description="Disordered" evidence="1">
    <location>
        <begin position="511"/>
        <end position="700"/>
    </location>
</feature>
<dbReference type="GO" id="GO:0000226">
    <property type="term" value="P:microtubule cytoskeleton organization"/>
    <property type="evidence" value="ECO:0007669"/>
    <property type="project" value="EnsemblMetazoa"/>
</dbReference>
<dbReference type="InterPro" id="IPR026074">
    <property type="entry name" value="MAP1"/>
</dbReference>
<feature type="compositionally biased region" description="Basic and acidic residues" evidence="1">
    <location>
        <begin position="610"/>
        <end position="647"/>
    </location>
</feature>
<dbReference type="InterPro" id="IPR056617">
    <property type="entry name" value="MAP1B/S_N"/>
</dbReference>
<evidence type="ECO:0000259" key="2">
    <source>
        <dbReference type="Pfam" id="PF23415"/>
    </source>
</evidence>
<feature type="domain" description="Microtubule-associated protein 1B/S N-terminal" evidence="2">
    <location>
        <begin position="16"/>
        <end position="154"/>
    </location>
</feature>
<feature type="compositionally biased region" description="Basic and acidic residues" evidence="1">
    <location>
        <begin position="880"/>
        <end position="905"/>
    </location>
</feature>
<feature type="compositionally biased region" description="Low complexity" evidence="1">
    <location>
        <begin position="1570"/>
        <end position="1595"/>
    </location>
</feature>
<dbReference type="GO" id="GO:0060052">
    <property type="term" value="P:neurofilament cytoskeleton organization"/>
    <property type="evidence" value="ECO:0007669"/>
    <property type="project" value="EnsemblMetazoa"/>
</dbReference>
<feature type="compositionally biased region" description="Basic and acidic residues" evidence="1">
    <location>
        <begin position="1006"/>
        <end position="1017"/>
    </location>
</feature>
<feature type="compositionally biased region" description="Acidic residues" evidence="1">
    <location>
        <begin position="514"/>
        <end position="530"/>
    </location>
</feature>
<feature type="compositionally biased region" description="Low complexity" evidence="1">
    <location>
        <begin position="1306"/>
        <end position="1315"/>
    </location>
</feature>
<feature type="region of interest" description="Disordered" evidence="1">
    <location>
        <begin position="465"/>
        <end position="487"/>
    </location>
</feature>
<dbReference type="GO" id="GO:0008088">
    <property type="term" value="P:axo-dendritic transport"/>
    <property type="evidence" value="ECO:0007669"/>
    <property type="project" value="EnsemblMetazoa"/>
</dbReference>
<feature type="region of interest" description="Disordered" evidence="1">
    <location>
        <begin position="1670"/>
        <end position="1763"/>
    </location>
</feature>
<feature type="region of interest" description="Disordered" evidence="1">
    <location>
        <begin position="1423"/>
        <end position="1601"/>
    </location>
</feature>
<feature type="compositionally biased region" description="Acidic residues" evidence="1">
    <location>
        <begin position="538"/>
        <end position="553"/>
    </location>
</feature>
<feature type="region of interest" description="Disordered" evidence="1">
    <location>
        <begin position="1771"/>
        <end position="1790"/>
    </location>
</feature>
<feature type="compositionally biased region" description="Low complexity" evidence="1">
    <location>
        <begin position="671"/>
        <end position="683"/>
    </location>
</feature>
<protein>
    <submittedName>
        <fullName evidence="4">GL14252</fullName>
    </submittedName>
</protein>
<feature type="compositionally biased region" description="Basic and acidic residues" evidence="1">
    <location>
        <begin position="554"/>
        <end position="570"/>
    </location>
</feature>
<dbReference type="HOGENOM" id="CLU_235686_0_0_1"/>
<dbReference type="GO" id="GO:0043025">
    <property type="term" value="C:neuronal cell body"/>
    <property type="evidence" value="ECO:0007669"/>
    <property type="project" value="EnsemblMetazoa"/>
</dbReference>
<dbReference type="GO" id="GO:0003779">
    <property type="term" value="F:actin binding"/>
    <property type="evidence" value="ECO:0007669"/>
    <property type="project" value="TreeGrafter"/>
</dbReference>
<dbReference type="OMA" id="HDHRSPE"/>
<dbReference type="GO" id="GO:0005829">
    <property type="term" value="C:cytosol"/>
    <property type="evidence" value="ECO:0007669"/>
    <property type="project" value="TreeGrafter"/>
</dbReference>
<dbReference type="Pfam" id="PF25281">
    <property type="entry name" value="MBL_MAP1B"/>
    <property type="match status" value="1"/>
</dbReference>
<feature type="domain" description="Microtubule-associated protein 1A/B/S-like MBL-like" evidence="3">
    <location>
        <begin position="160"/>
        <end position="425"/>
    </location>
</feature>
<feature type="compositionally biased region" description="Basic and acidic residues" evidence="1">
    <location>
        <begin position="845"/>
        <end position="858"/>
    </location>
</feature>
<dbReference type="GO" id="GO:0019900">
    <property type="term" value="F:kinase binding"/>
    <property type="evidence" value="ECO:0007669"/>
    <property type="project" value="EnsemblMetazoa"/>
</dbReference>
<dbReference type="GO" id="GO:0031594">
    <property type="term" value="C:neuromuscular junction"/>
    <property type="evidence" value="ECO:0007669"/>
    <property type="project" value="EnsemblMetazoa"/>
</dbReference>
<feature type="compositionally biased region" description="Basic and acidic residues" evidence="1">
    <location>
        <begin position="1688"/>
        <end position="1697"/>
    </location>
</feature>
<feature type="compositionally biased region" description="Basic and acidic residues" evidence="1">
    <location>
        <begin position="948"/>
        <end position="959"/>
    </location>
</feature>
<name>B4GTL7_DROPE</name>
<evidence type="ECO:0000313" key="5">
    <source>
        <dbReference type="Proteomes" id="UP000008744"/>
    </source>
</evidence>
<feature type="compositionally biased region" description="Polar residues" evidence="1">
    <location>
        <begin position="859"/>
        <end position="875"/>
    </location>
</feature>
<feature type="compositionally biased region" description="Basic and acidic residues" evidence="1">
    <location>
        <begin position="1726"/>
        <end position="1736"/>
    </location>
</feature>
<feature type="compositionally biased region" description="Acidic residues" evidence="1">
    <location>
        <begin position="1163"/>
        <end position="1175"/>
    </location>
</feature>
<dbReference type="GO" id="GO:0043524">
    <property type="term" value="P:negative regulation of neuron apoptotic process"/>
    <property type="evidence" value="ECO:0007669"/>
    <property type="project" value="EnsemblMetazoa"/>
</dbReference>
<dbReference type="GO" id="GO:0030425">
    <property type="term" value="C:dendrite"/>
    <property type="evidence" value="ECO:0007669"/>
    <property type="project" value="EnsemblMetazoa"/>
</dbReference>
<feature type="compositionally biased region" description="Basic and acidic residues" evidence="1">
    <location>
        <begin position="789"/>
        <end position="817"/>
    </location>
</feature>
<feature type="compositionally biased region" description="Low complexity" evidence="1">
    <location>
        <begin position="1702"/>
        <end position="1718"/>
    </location>
</feature>
<feature type="compositionally biased region" description="Basic and acidic residues" evidence="1">
    <location>
        <begin position="771"/>
        <end position="780"/>
    </location>
</feature>
<dbReference type="GO" id="GO:0007409">
    <property type="term" value="P:axonogenesis"/>
    <property type="evidence" value="ECO:0007669"/>
    <property type="project" value="EnsemblMetazoa"/>
</dbReference>
<dbReference type="eggNOG" id="KOG3592">
    <property type="taxonomic scope" value="Eukaryota"/>
</dbReference>
<feature type="compositionally biased region" description="Polar residues" evidence="1">
    <location>
        <begin position="1324"/>
        <end position="1339"/>
    </location>
</feature>
<feature type="compositionally biased region" description="Acidic residues" evidence="1">
    <location>
        <begin position="1203"/>
        <end position="1212"/>
    </location>
</feature>
<feature type="region of interest" description="Disordered" evidence="1">
    <location>
        <begin position="1053"/>
        <end position="1086"/>
    </location>
</feature>
<dbReference type="OrthoDB" id="5371837at2759"/>
<feature type="compositionally biased region" description="Low complexity" evidence="1">
    <location>
        <begin position="1221"/>
        <end position="1262"/>
    </location>
</feature>
<dbReference type="GO" id="GO:0005875">
    <property type="term" value="C:microtubule associated complex"/>
    <property type="evidence" value="ECO:0007669"/>
    <property type="project" value="EnsemblMetazoa"/>
</dbReference>
<feature type="compositionally biased region" description="Basic and acidic residues" evidence="1">
    <location>
        <begin position="478"/>
        <end position="487"/>
    </location>
</feature>
<dbReference type="PANTHER" id="PTHR13843">
    <property type="entry name" value="MICROTUBULE-ASSOCIATED PROTEIN"/>
    <property type="match status" value="1"/>
</dbReference>
<feature type="compositionally biased region" description="Polar residues" evidence="1">
    <location>
        <begin position="821"/>
        <end position="831"/>
    </location>
</feature>
<reference evidence="4 5" key="1">
    <citation type="journal article" date="2007" name="Nature">
        <title>Evolution of genes and genomes on the Drosophila phylogeny.</title>
        <authorList>
            <consortium name="Drosophila 12 Genomes Consortium"/>
            <person name="Clark A.G."/>
            <person name="Eisen M.B."/>
            <person name="Smith D.R."/>
            <person name="Bergman C.M."/>
            <person name="Oliver B."/>
            <person name="Markow T.A."/>
            <person name="Kaufman T.C."/>
            <person name="Kellis M."/>
            <person name="Gelbart W."/>
            <person name="Iyer V.N."/>
            <person name="Pollard D.A."/>
            <person name="Sackton T.B."/>
            <person name="Larracuente A.M."/>
            <person name="Singh N.D."/>
            <person name="Abad J.P."/>
            <person name="Abt D.N."/>
            <person name="Adryan B."/>
            <person name="Aguade M."/>
            <person name="Akashi H."/>
            <person name="Anderson W.W."/>
            <person name="Aquadro C.F."/>
            <person name="Ardell D.H."/>
            <person name="Arguello R."/>
            <person name="Artieri C.G."/>
            <person name="Barbash D.A."/>
            <person name="Barker D."/>
            <person name="Barsanti P."/>
            <person name="Batterham P."/>
            <person name="Batzoglou S."/>
            <person name="Begun D."/>
            <person name="Bhutkar A."/>
            <person name="Blanco E."/>
            <person name="Bosak S.A."/>
            <person name="Bradley R.K."/>
            <person name="Brand A.D."/>
            <person name="Brent M.R."/>
            <person name="Brooks A.N."/>
            <person name="Brown R.H."/>
            <person name="Butlin R.K."/>
            <person name="Caggese C."/>
            <person name="Calvi B.R."/>
            <person name="Bernardo de Carvalho A."/>
            <person name="Caspi A."/>
            <person name="Castrezana S."/>
            <person name="Celniker S.E."/>
            <person name="Chang J.L."/>
            <person name="Chapple C."/>
            <person name="Chatterji S."/>
            <person name="Chinwalla A."/>
            <person name="Civetta A."/>
            <person name="Clifton S.W."/>
            <person name="Comeron J.M."/>
            <person name="Costello J.C."/>
            <person name="Coyne J.A."/>
            <person name="Daub J."/>
            <person name="David R.G."/>
            <person name="Delcher A.L."/>
            <person name="Delehaunty K."/>
            <person name="Do C.B."/>
            <person name="Ebling H."/>
            <person name="Edwards K."/>
            <person name="Eickbush T."/>
            <person name="Evans J.D."/>
            <person name="Filipski A."/>
            <person name="Findeiss S."/>
            <person name="Freyhult E."/>
            <person name="Fulton L."/>
            <person name="Fulton R."/>
            <person name="Garcia A.C."/>
            <person name="Gardiner A."/>
            <person name="Garfield D.A."/>
            <person name="Garvin B.E."/>
            <person name="Gibson G."/>
            <person name="Gilbert D."/>
            <person name="Gnerre S."/>
            <person name="Godfrey J."/>
            <person name="Good R."/>
            <person name="Gotea V."/>
            <person name="Gravely B."/>
            <person name="Greenberg A.J."/>
            <person name="Griffiths-Jones S."/>
            <person name="Gross S."/>
            <person name="Guigo R."/>
            <person name="Gustafson E.A."/>
            <person name="Haerty W."/>
            <person name="Hahn M.W."/>
            <person name="Halligan D.L."/>
            <person name="Halpern A.L."/>
            <person name="Halter G.M."/>
            <person name="Han M.V."/>
            <person name="Heger A."/>
            <person name="Hillier L."/>
            <person name="Hinrichs A.S."/>
            <person name="Holmes I."/>
            <person name="Hoskins R.A."/>
            <person name="Hubisz M.J."/>
            <person name="Hultmark D."/>
            <person name="Huntley M.A."/>
            <person name="Jaffe D.B."/>
            <person name="Jagadeeshan S."/>
            <person name="Jeck W.R."/>
            <person name="Johnson J."/>
            <person name="Jones C.D."/>
            <person name="Jordan W.C."/>
            <person name="Karpen G.H."/>
            <person name="Kataoka E."/>
            <person name="Keightley P.D."/>
            <person name="Kheradpour P."/>
            <person name="Kirkness E.F."/>
            <person name="Koerich L.B."/>
            <person name="Kristiansen K."/>
            <person name="Kudrna D."/>
            <person name="Kulathinal R.J."/>
            <person name="Kumar S."/>
            <person name="Kwok R."/>
            <person name="Lander E."/>
            <person name="Langley C.H."/>
            <person name="Lapoint R."/>
            <person name="Lazzaro B.P."/>
            <person name="Lee S.J."/>
            <person name="Levesque L."/>
            <person name="Li R."/>
            <person name="Lin C.F."/>
            <person name="Lin M.F."/>
            <person name="Lindblad-Toh K."/>
            <person name="Llopart A."/>
            <person name="Long M."/>
            <person name="Low L."/>
            <person name="Lozovsky E."/>
            <person name="Lu J."/>
            <person name="Luo M."/>
            <person name="Machado C.A."/>
            <person name="Makalowski W."/>
            <person name="Marzo M."/>
            <person name="Matsuda M."/>
            <person name="Matzkin L."/>
            <person name="McAllister B."/>
            <person name="McBride C.S."/>
            <person name="McKernan B."/>
            <person name="McKernan K."/>
            <person name="Mendez-Lago M."/>
            <person name="Minx P."/>
            <person name="Mollenhauer M.U."/>
            <person name="Montooth K."/>
            <person name="Mount S.M."/>
            <person name="Mu X."/>
            <person name="Myers E."/>
            <person name="Negre B."/>
            <person name="Newfeld S."/>
            <person name="Nielsen R."/>
            <person name="Noor M.A."/>
            <person name="O'Grady P."/>
            <person name="Pachter L."/>
            <person name="Papaceit M."/>
            <person name="Parisi M.J."/>
            <person name="Parisi M."/>
            <person name="Parts L."/>
            <person name="Pedersen J.S."/>
            <person name="Pesole G."/>
            <person name="Phillippy A.M."/>
            <person name="Ponting C.P."/>
            <person name="Pop M."/>
            <person name="Porcelli D."/>
            <person name="Powell J.R."/>
            <person name="Prohaska S."/>
            <person name="Pruitt K."/>
            <person name="Puig M."/>
            <person name="Quesneville H."/>
            <person name="Ram K.R."/>
            <person name="Rand D."/>
            <person name="Rasmussen M.D."/>
            <person name="Reed L.K."/>
            <person name="Reenan R."/>
            <person name="Reily A."/>
            <person name="Remington K.A."/>
            <person name="Rieger T.T."/>
            <person name="Ritchie M.G."/>
            <person name="Robin C."/>
            <person name="Rogers Y.H."/>
            <person name="Rohde C."/>
            <person name="Rozas J."/>
            <person name="Rubenfield M.J."/>
            <person name="Ruiz A."/>
            <person name="Russo S."/>
            <person name="Salzberg S.L."/>
            <person name="Sanchez-Gracia A."/>
            <person name="Saranga D.J."/>
            <person name="Sato H."/>
            <person name="Schaeffer S.W."/>
            <person name="Schatz M.C."/>
            <person name="Schlenke T."/>
            <person name="Schwartz R."/>
            <person name="Segarra C."/>
            <person name="Singh R.S."/>
            <person name="Sirot L."/>
            <person name="Sirota M."/>
            <person name="Sisneros N.B."/>
            <person name="Smith C.D."/>
            <person name="Smith T.F."/>
            <person name="Spieth J."/>
            <person name="Stage D.E."/>
            <person name="Stark A."/>
            <person name="Stephan W."/>
            <person name="Strausberg R.L."/>
            <person name="Strempel S."/>
            <person name="Sturgill D."/>
            <person name="Sutton G."/>
            <person name="Sutton G.G."/>
            <person name="Tao W."/>
            <person name="Teichmann S."/>
            <person name="Tobari Y.N."/>
            <person name="Tomimura Y."/>
            <person name="Tsolas J.M."/>
            <person name="Valente V.L."/>
            <person name="Venter E."/>
            <person name="Venter J.C."/>
            <person name="Vicario S."/>
            <person name="Vieira F.G."/>
            <person name="Vilella A.J."/>
            <person name="Villasante A."/>
            <person name="Walenz B."/>
            <person name="Wang J."/>
            <person name="Wasserman M."/>
            <person name="Watts T."/>
            <person name="Wilson D."/>
            <person name="Wilson R.K."/>
            <person name="Wing R.A."/>
            <person name="Wolfner M.F."/>
            <person name="Wong A."/>
            <person name="Wong G.K."/>
            <person name="Wu C.I."/>
            <person name="Wu G."/>
            <person name="Yamamoto D."/>
            <person name="Yang H.P."/>
            <person name="Yang S.P."/>
            <person name="Yorke J.A."/>
            <person name="Yoshida K."/>
            <person name="Zdobnov E."/>
            <person name="Zhang P."/>
            <person name="Zhang Y."/>
            <person name="Zimin A.V."/>
            <person name="Baldwin J."/>
            <person name="Abdouelleil A."/>
            <person name="Abdulkadir J."/>
            <person name="Abebe A."/>
            <person name="Abera B."/>
            <person name="Abreu J."/>
            <person name="Acer S.C."/>
            <person name="Aftuck L."/>
            <person name="Alexander A."/>
            <person name="An P."/>
            <person name="Anderson E."/>
            <person name="Anderson S."/>
            <person name="Arachi H."/>
            <person name="Azer M."/>
            <person name="Bachantsang P."/>
            <person name="Barry A."/>
            <person name="Bayul T."/>
            <person name="Berlin A."/>
            <person name="Bessette D."/>
            <person name="Bloom T."/>
            <person name="Blye J."/>
            <person name="Boguslavskiy L."/>
            <person name="Bonnet C."/>
            <person name="Boukhgalter B."/>
            <person name="Bourzgui I."/>
            <person name="Brown A."/>
            <person name="Cahill P."/>
            <person name="Channer S."/>
            <person name="Cheshatsang Y."/>
            <person name="Chuda L."/>
            <person name="Citroen M."/>
            <person name="Collymore A."/>
            <person name="Cooke P."/>
            <person name="Costello M."/>
            <person name="D'Aco K."/>
            <person name="Daza R."/>
            <person name="De Haan G."/>
            <person name="DeGray S."/>
            <person name="DeMaso C."/>
            <person name="Dhargay N."/>
            <person name="Dooley K."/>
            <person name="Dooley E."/>
            <person name="Doricent M."/>
            <person name="Dorje P."/>
            <person name="Dorjee K."/>
            <person name="Dupes A."/>
            <person name="Elong R."/>
            <person name="Falk J."/>
            <person name="Farina A."/>
            <person name="Faro S."/>
            <person name="Ferguson D."/>
            <person name="Fisher S."/>
            <person name="Foley C.D."/>
            <person name="Franke A."/>
            <person name="Friedrich D."/>
            <person name="Gadbois L."/>
            <person name="Gearin G."/>
            <person name="Gearin C.R."/>
            <person name="Giannoukos G."/>
            <person name="Goode T."/>
            <person name="Graham J."/>
            <person name="Grandbois E."/>
            <person name="Grewal S."/>
            <person name="Gyaltsen K."/>
            <person name="Hafez N."/>
            <person name="Hagos B."/>
            <person name="Hall J."/>
            <person name="Henson C."/>
            <person name="Hollinger A."/>
            <person name="Honan T."/>
            <person name="Huard M.D."/>
            <person name="Hughes L."/>
            <person name="Hurhula B."/>
            <person name="Husby M.E."/>
            <person name="Kamat A."/>
            <person name="Kanga B."/>
            <person name="Kashin S."/>
            <person name="Khazanovich D."/>
            <person name="Kisner P."/>
            <person name="Lance K."/>
            <person name="Lara M."/>
            <person name="Lee W."/>
            <person name="Lennon N."/>
            <person name="Letendre F."/>
            <person name="LeVine R."/>
            <person name="Lipovsky A."/>
            <person name="Liu X."/>
            <person name="Liu J."/>
            <person name="Liu S."/>
            <person name="Lokyitsang T."/>
            <person name="Lokyitsang Y."/>
            <person name="Lubonja R."/>
            <person name="Lui A."/>
            <person name="MacDonald P."/>
            <person name="Magnisalis V."/>
            <person name="Maru K."/>
            <person name="Matthews C."/>
            <person name="McCusker W."/>
            <person name="McDonough S."/>
            <person name="Mehta T."/>
            <person name="Meldrim J."/>
            <person name="Meneus L."/>
            <person name="Mihai O."/>
            <person name="Mihalev A."/>
            <person name="Mihova T."/>
            <person name="Mittelman R."/>
            <person name="Mlenga V."/>
            <person name="Montmayeur A."/>
            <person name="Mulrain L."/>
            <person name="Navidi A."/>
            <person name="Naylor J."/>
            <person name="Negash T."/>
            <person name="Nguyen T."/>
            <person name="Nguyen N."/>
            <person name="Nicol R."/>
            <person name="Norbu C."/>
            <person name="Norbu N."/>
            <person name="Novod N."/>
            <person name="O'Neill B."/>
            <person name="Osman S."/>
            <person name="Markiewicz E."/>
            <person name="Oyono O.L."/>
            <person name="Patti C."/>
            <person name="Phunkhang P."/>
            <person name="Pierre F."/>
            <person name="Priest M."/>
            <person name="Raghuraman S."/>
            <person name="Rege F."/>
            <person name="Reyes R."/>
            <person name="Rise C."/>
            <person name="Rogov P."/>
            <person name="Ross K."/>
            <person name="Ryan E."/>
            <person name="Settipalli S."/>
            <person name="Shea T."/>
            <person name="Sherpa N."/>
            <person name="Shi L."/>
            <person name="Shih D."/>
            <person name="Sparrow T."/>
            <person name="Spaulding J."/>
            <person name="Stalker J."/>
            <person name="Stange-Thomann N."/>
            <person name="Stavropoulos S."/>
            <person name="Stone C."/>
            <person name="Strader C."/>
            <person name="Tesfaye S."/>
            <person name="Thomson T."/>
            <person name="Thoulutsang Y."/>
            <person name="Thoulutsang D."/>
            <person name="Topham K."/>
            <person name="Topping I."/>
            <person name="Tsamla T."/>
            <person name="Vassiliev H."/>
            <person name="Vo A."/>
            <person name="Wangchuk T."/>
            <person name="Wangdi T."/>
            <person name="Weiand M."/>
            <person name="Wilkinson J."/>
            <person name="Wilson A."/>
            <person name="Yadav S."/>
            <person name="Young G."/>
            <person name="Yu Q."/>
            <person name="Zembek L."/>
            <person name="Zhong D."/>
            <person name="Zimmer A."/>
            <person name="Zwirko Z."/>
            <person name="Jaffe D.B."/>
            <person name="Alvarez P."/>
            <person name="Brockman W."/>
            <person name="Butler J."/>
            <person name="Chin C."/>
            <person name="Gnerre S."/>
            <person name="Grabherr M."/>
            <person name="Kleber M."/>
            <person name="Mauceli E."/>
            <person name="MacCallum I."/>
        </authorList>
    </citation>
    <scope>NUCLEOTIDE SEQUENCE [LARGE SCALE GENOMIC DNA]</scope>
    <source>
        <strain evidence="5">MSH-3 / Tucson 14011-0111.49</strain>
    </source>
</reference>
<evidence type="ECO:0000259" key="3">
    <source>
        <dbReference type="Pfam" id="PF25281"/>
    </source>
</evidence>
<dbReference type="GO" id="GO:0008355">
    <property type="term" value="P:olfactory learning"/>
    <property type="evidence" value="ECO:0007669"/>
    <property type="project" value="EnsemblMetazoa"/>
</dbReference>
<dbReference type="PANTHER" id="PTHR13843:SF12">
    <property type="entry name" value="ATPASE F1_V1_A1 COMPLEX ALPHA_BETA SUBUNIT NUCLEOTIDE-BINDING DOMAIN-CONTAINING PROTEIN"/>
    <property type="match status" value="1"/>
</dbReference>
<feature type="compositionally biased region" description="Low complexity" evidence="1">
    <location>
        <begin position="1677"/>
        <end position="1687"/>
    </location>
</feature>
<feature type="compositionally biased region" description="Polar residues" evidence="1">
    <location>
        <begin position="1429"/>
        <end position="1438"/>
    </location>
</feature>
<feature type="compositionally biased region" description="Polar residues" evidence="1">
    <location>
        <begin position="1264"/>
        <end position="1276"/>
    </location>
</feature>
<accession>B4GTL7</accession>
<dbReference type="GO" id="GO:0008017">
    <property type="term" value="F:microtubule binding"/>
    <property type="evidence" value="ECO:0007669"/>
    <property type="project" value="EnsemblMetazoa"/>
</dbReference>
<sequence>MGDQPKATTTTTSGGAAAGERLIQYASENLVTEVLIHPQYNTLIQCMRNLLSSFTRHRHIIHAGYTFSGNGSWILQDGTFSVADFAEAFQEHDVQRVIRAYADTITMNIHCADAGLWHTLPEKSFARQCKIRINPVDVLDTSSECINGFLDYLAPMVMPTSLRELLETSDVVGNIRFTHPTLYVFPGGQGDAALFGINGFNMLVDGGFNRKACFWDFARHLDRLDAVLMTRLNNSNVQGLGAVVSRKRDSHVYPQIGHFFGNVPDRKGLPSPDGDKDRNPLLIDLFERGHGIVSDLKSLDLKPQSCYRNQEPINLYHKVGHGTLDMYVISPARDSKEVKEFMQKWNAGDQRLFSARDSKDFNFPLQNLVSICALLVWQPANPDDTITRILFPGSTPDFKIQEGLEKLKHLEFMKHSTCTAKSIAPAIQTVASTRKSLKSAIEATPAPPSASYKPISKFGPVASAAVAVQHHQPQHQQQDNKAKEEAAKAAAAAAAAAASATAAASIVRNKADSMDTDVEPEVEPGADTGDEAAPAESEPADAEADAEPEQETGEQEKPELDNKDEEKKVETPAAAPSKDAVDAVAVEGVTASPADATSTSKQATGKAAKGKPDKPRAEVKPVVRSRIDTKPPKSMDRKLVKREEKKSSPTATPAYRANASRDGKYKAMARPATKSSPSSTPAKSAKEANNRKVLESKQQAAAAEEVFKIVADVAKVLKSDKDITDIIPDFDEKELEEKLKSADPDEEESDKSPKTASTPTKESLEINVIKVDIESEKSSPDQKSGPISIEEKDKIEQSEKAQLREGADRAASKDQSRPESAASQKGATESIPSRPESVASHKSHAKEEEVQHQQDQDKSQVASKETSRPASQLSSIAEPVDEKSPTPARRESHQSDKEETKEASHPESVASHISDKEVKETESSRPPSSSSHISAKDEETSIISTTIETKEEKKEEKSSESVSVSKSSQRLLKEESATLQSSESLSSSLKVEDGSRCESLSSLVTEKADTSTSIKEDNESESLIKLVEKTSSTASSMLEELLIQSEECSSESIVSEIQTTSAQKTQSKATKEETHESSAISSSCTRDESLKETVAEFLATEKIVSAKETFSAEASKTAEECLRKATTSSTTSSQRTLFVGTDESRRESVLSHTSDGRQTHSDPEEEDIDGDEEEERTSVKEGRSKSIATIMMTSIYKPFGDVESIDTLEEQEEDHHEQQHSSKSQDLTTTTKTTTLLKSSDQQSSSTTSTQQSSTFSKTASKVESITLTQIDQAEGQSDPVDRKTPPTAPVSPSVKPTGSSGGAVVGSSIASTSGPLSPKDISGKSSPGGLTSESQSIPTPLGRESHTETPESSPKPTSPFPRVSKDDLKQMSLEADQGDVEADLPDLHELRGIECTTALSGSTEKIITTTITTVTKVISSDGKEIVTEQKTVTTTDSSEPDSEKVVVTTTRTTSESEKSDRDQILPKEVALLRGASYRSSTPGSEDDDELPGSPRSATSYELQHSSSGVSKRSDMDADDSQDDIPPQYGSEEHSTARSILLPRTADPMATSFYGALPDTFDVKPSSTEPIPIQGAAAGAPGDSQSSDSVESSSQTWAGHKFLDQADKDFQKALEEHVQARGAEVMSSVTAKYSYSPSKADEVEQIVTSTAERQRFPLSDVQRLRIAESSFSSVGDSQTKTTATTTEKSSHEKKEGDGEAVTTSTNTTTTTMKSSSTSGGSGTLPKDPKDRLEEWGKPLGLPSPAPLPVEGGSDIRTTPKKERRLVATKTRLNNEKNLRKRSESPNKVSKKPAPVYVDLTYVPHNGNSYYAHVEFFKRVRARYYVFSGTEPSRQVYDALLEAKQTWEDKELEVTIIPTYDTDVLGYWVAENEELLAKHRIDLSPSASRCTINLQDHETSCSAYRLEF</sequence>
<feature type="region of interest" description="Disordered" evidence="1">
    <location>
        <begin position="721"/>
        <end position="1021"/>
    </location>
</feature>
<dbReference type="GO" id="GO:0048813">
    <property type="term" value="P:dendrite morphogenesis"/>
    <property type="evidence" value="ECO:0007669"/>
    <property type="project" value="EnsemblMetazoa"/>
</dbReference>
<keyword evidence="5" id="KW-1185">Reference proteome</keyword>
<evidence type="ECO:0000313" key="4">
    <source>
        <dbReference type="EMBL" id="EDW25887.1"/>
    </source>
</evidence>
<dbReference type="GO" id="GO:0005874">
    <property type="term" value="C:microtubule"/>
    <property type="evidence" value="ECO:0007669"/>
    <property type="project" value="InterPro"/>
</dbReference>
<feature type="compositionally biased region" description="Low complexity" evidence="1">
    <location>
        <begin position="465"/>
        <end position="477"/>
    </location>
</feature>
<dbReference type="PhylomeDB" id="B4GTL7"/>
<dbReference type="EMBL" id="CH479190">
    <property type="protein sequence ID" value="EDW25887.1"/>
    <property type="molecule type" value="Genomic_DNA"/>
</dbReference>
<dbReference type="GO" id="GO:0008582">
    <property type="term" value="P:regulation of synaptic assembly at neuromuscular junction"/>
    <property type="evidence" value="ECO:0007669"/>
    <property type="project" value="EnsemblMetazoa"/>
</dbReference>
<organism evidence="5">
    <name type="scientific">Drosophila persimilis</name>
    <name type="common">Fruit fly</name>
    <dbReference type="NCBI Taxonomy" id="7234"/>
    <lineage>
        <taxon>Eukaryota</taxon>
        <taxon>Metazoa</taxon>
        <taxon>Ecdysozoa</taxon>
        <taxon>Arthropoda</taxon>
        <taxon>Hexapoda</taxon>
        <taxon>Insecta</taxon>
        <taxon>Pterygota</taxon>
        <taxon>Neoptera</taxon>
        <taxon>Endopterygota</taxon>
        <taxon>Diptera</taxon>
        <taxon>Brachycera</taxon>
        <taxon>Muscomorpha</taxon>
        <taxon>Ephydroidea</taxon>
        <taxon>Drosophilidae</taxon>
        <taxon>Drosophila</taxon>
        <taxon>Sophophora</taxon>
    </lineage>
</organism>
<feature type="compositionally biased region" description="Basic and acidic residues" evidence="1">
    <location>
        <begin position="913"/>
        <end position="923"/>
    </location>
</feature>
<dbReference type="GO" id="GO:0048680">
    <property type="term" value="P:positive regulation of axon regeneration"/>
    <property type="evidence" value="ECO:0007669"/>
    <property type="project" value="EnsemblMetazoa"/>
</dbReference>
<feature type="compositionally biased region" description="Low complexity" evidence="1">
    <location>
        <begin position="977"/>
        <end position="989"/>
    </location>
</feature>
<dbReference type="Pfam" id="PF23415">
    <property type="entry name" value="MAPB1_N"/>
    <property type="match status" value="1"/>
</dbReference>
<gene>
    <name evidence="4" type="primary">Dper\GL14252</name>
    <name evidence="4" type="ORF">Dper_GL14252</name>
</gene>
<feature type="compositionally biased region" description="Basic and acidic residues" evidence="1">
    <location>
        <begin position="1455"/>
        <end position="1466"/>
    </location>
</feature>
<feature type="compositionally biased region" description="Polar residues" evidence="1">
    <location>
        <begin position="1496"/>
        <end position="1511"/>
    </location>
</feature>
<feature type="compositionally biased region" description="Basic and acidic residues" evidence="1">
    <location>
        <begin position="1772"/>
        <end position="1784"/>
    </location>
</feature>
<feature type="compositionally biased region" description="Basic and acidic residues" evidence="1">
    <location>
        <begin position="1142"/>
        <end position="1162"/>
    </location>
</feature>
<feature type="region of interest" description="Disordered" evidence="1">
    <location>
        <begin position="1108"/>
        <end position="1385"/>
    </location>
</feature>